<feature type="compositionally biased region" description="Polar residues" evidence="1">
    <location>
        <begin position="275"/>
        <end position="286"/>
    </location>
</feature>
<feature type="region of interest" description="Disordered" evidence="1">
    <location>
        <begin position="275"/>
        <end position="436"/>
    </location>
</feature>
<feature type="compositionally biased region" description="Basic and acidic residues" evidence="1">
    <location>
        <begin position="1"/>
        <end position="10"/>
    </location>
</feature>
<evidence type="ECO:0000259" key="2">
    <source>
        <dbReference type="PROSITE" id="PS51673"/>
    </source>
</evidence>
<feature type="region of interest" description="Disordered" evidence="1">
    <location>
        <begin position="1"/>
        <end position="34"/>
    </location>
</feature>
<gene>
    <name evidence="3" type="ORF">IV203_016410</name>
</gene>
<reference evidence="3" key="2">
    <citation type="submission" date="2021-04" db="EMBL/GenBank/DDBJ databases">
        <authorList>
            <person name="Podell S."/>
        </authorList>
    </citation>
    <scope>NUCLEOTIDE SEQUENCE</scope>
    <source>
        <strain evidence="3">Hildebrandi</strain>
    </source>
</reference>
<feature type="domain" description="SUZ" evidence="2">
    <location>
        <begin position="278"/>
        <end position="355"/>
    </location>
</feature>
<dbReference type="InterPro" id="IPR024771">
    <property type="entry name" value="SUZ"/>
</dbReference>
<dbReference type="EMBL" id="JAGRRH010000020">
    <property type="protein sequence ID" value="KAG7347705.1"/>
    <property type="molecule type" value="Genomic_DNA"/>
</dbReference>
<dbReference type="Proteomes" id="UP000693970">
    <property type="component" value="Unassembled WGS sequence"/>
</dbReference>
<feature type="region of interest" description="Disordered" evidence="1">
    <location>
        <begin position="52"/>
        <end position="79"/>
    </location>
</feature>
<dbReference type="OrthoDB" id="278430at2759"/>
<feature type="compositionally biased region" description="Polar residues" evidence="1">
    <location>
        <begin position="22"/>
        <end position="31"/>
    </location>
</feature>
<comment type="caution">
    <text evidence="3">The sequence shown here is derived from an EMBL/GenBank/DDBJ whole genome shotgun (WGS) entry which is preliminary data.</text>
</comment>
<feature type="compositionally biased region" description="Low complexity" evidence="1">
    <location>
        <begin position="380"/>
        <end position="394"/>
    </location>
</feature>
<feature type="compositionally biased region" description="Polar residues" evidence="1">
    <location>
        <begin position="395"/>
        <end position="418"/>
    </location>
</feature>
<feature type="compositionally biased region" description="Low complexity" evidence="1">
    <location>
        <begin position="308"/>
        <end position="335"/>
    </location>
</feature>
<dbReference type="AlphaFoldDB" id="A0A9K3KQ09"/>
<keyword evidence="4" id="KW-1185">Reference proteome</keyword>
<accession>A0A9K3KQ09</accession>
<protein>
    <submittedName>
        <fullName evidence="3">SUZ domain RNA-binding domain protein</fullName>
    </submittedName>
</protein>
<evidence type="ECO:0000313" key="4">
    <source>
        <dbReference type="Proteomes" id="UP000693970"/>
    </source>
</evidence>
<evidence type="ECO:0000313" key="3">
    <source>
        <dbReference type="EMBL" id="KAG7347705.1"/>
    </source>
</evidence>
<dbReference type="PANTHER" id="PTHR15672">
    <property type="entry name" value="CAMP-REGULATED PHOSPHOPROTEIN 21 RELATED R3H DOMAIN CONTAINING PROTEIN"/>
    <property type="match status" value="1"/>
</dbReference>
<organism evidence="3 4">
    <name type="scientific">Nitzschia inconspicua</name>
    <dbReference type="NCBI Taxonomy" id="303405"/>
    <lineage>
        <taxon>Eukaryota</taxon>
        <taxon>Sar</taxon>
        <taxon>Stramenopiles</taxon>
        <taxon>Ochrophyta</taxon>
        <taxon>Bacillariophyta</taxon>
        <taxon>Bacillariophyceae</taxon>
        <taxon>Bacillariophycidae</taxon>
        <taxon>Bacillariales</taxon>
        <taxon>Bacillariaceae</taxon>
        <taxon>Nitzschia</taxon>
    </lineage>
</organism>
<dbReference type="InterPro" id="IPR051937">
    <property type="entry name" value="R3H_domain_containing"/>
</dbReference>
<reference evidence="3" key="1">
    <citation type="journal article" date="2021" name="Sci. Rep.">
        <title>Diploid genomic architecture of Nitzschia inconspicua, an elite biomass production diatom.</title>
        <authorList>
            <person name="Oliver A."/>
            <person name="Podell S."/>
            <person name="Pinowska A."/>
            <person name="Traller J.C."/>
            <person name="Smith S.R."/>
            <person name="McClure R."/>
            <person name="Beliaev A."/>
            <person name="Bohutskyi P."/>
            <person name="Hill E.A."/>
            <person name="Rabines A."/>
            <person name="Zheng H."/>
            <person name="Allen L.Z."/>
            <person name="Kuo A."/>
            <person name="Grigoriev I.V."/>
            <person name="Allen A.E."/>
            <person name="Hazlebeck D."/>
            <person name="Allen E.E."/>
        </authorList>
    </citation>
    <scope>NUCLEOTIDE SEQUENCE</scope>
    <source>
        <strain evidence="3">Hildebrandi</strain>
    </source>
</reference>
<sequence>MTSAAPEKEVVVPSDSSVVIPTGSNNHSIPNSEEMMSGSVYQSAWTGNSVRKIKGSTQETPDSDELLKDGDITPPPKEDSAAAVATTYTFSNTSTAPNSLNESSGEEDVVDSALLSALRDPRERLALLKLEQVLIDFLEKQSDDPFIDVGGPYNSLVFSPSLGPIGDPSFLGGNSNSSTTTRPQTTFQRCILHRLCDRFRMTREKSYVSDGFGYYIRVVRGPDSTRPSRLLVDVPASEYALPPSNVPVNDVPPSSMNGSASLTASFEQLGVTGSSADAVTSGTSNAPVPAKPSGTSSSKPKKMKIMKRSGSSNVSSGGDNKNSSKNSGNNKQRNSLSEKERKYAEARARIFQQEESASGDADASPFNDDTGSPVCRPTGNTSRTASNDSSRSSSPTLTQPREQSANSVANASEQTLNQGRKKATYRNRQQEEADPDFRRGVAVRVAAAPVVAASWNAGAVPYYPPTTTSQPVVGGRGYHPQKHSQQHQQYQQQLAQHYYAMPATHPGIVQNVVVMPGMGMGAMPQTQLQQVTTMGYPPPIAMATGSGIAAAGNGNVSGVSRYAANATVDLTQSEQHFPALR</sequence>
<evidence type="ECO:0000256" key="1">
    <source>
        <dbReference type="SAM" id="MobiDB-lite"/>
    </source>
</evidence>
<feature type="compositionally biased region" description="Low complexity" evidence="1">
    <location>
        <begin position="242"/>
        <end position="257"/>
    </location>
</feature>
<dbReference type="PROSITE" id="PS51673">
    <property type="entry name" value="SUZ"/>
    <property type="match status" value="1"/>
</dbReference>
<dbReference type="Pfam" id="PF12752">
    <property type="entry name" value="SUZ"/>
    <property type="match status" value="1"/>
</dbReference>
<proteinExistence type="predicted"/>
<feature type="region of interest" description="Disordered" evidence="1">
    <location>
        <begin position="241"/>
        <end position="260"/>
    </location>
</feature>
<dbReference type="PANTHER" id="PTHR15672:SF8">
    <property type="entry name" value="PROTEIN ENCORE"/>
    <property type="match status" value="1"/>
</dbReference>
<name>A0A9K3KQ09_9STRA</name>
<feature type="compositionally biased region" description="Basic and acidic residues" evidence="1">
    <location>
        <begin position="336"/>
        <end position="348"/>
    </location>
</feature>
<feature type="compositionally biased region" description="Basic and acidic residues" evidence="1">
    <location>
        <begin position="65"/>
        <end position="79"/>
    </location>
</feature>